<dbReference type="CDD" id="cd07185">
    <property type="entry name" value="OmpA_C-like"/>
    <property type="match status" value="1"/>
</dbReference>
<dbReference type="GO" id="GO:0016020">
    <property type="term" value="C:membrane"/>
    <property type="evidence" value="ECO:0007669"/>
    <property type="project" value="UniProtKB-UniRule"/>
</dbReference>
<dbReference type="Proteomes" id="UP000501467">
    <property type="component" value="Chromosome"/>
</dbReference>
<protein>
    <submittedName>
        <fullName evidence="4">OmpA family protein</fullName>
    </submittedName>
</protein>
<evidence type="ECO:0000313" key="7">
    <source>
        <dbReference type="Proteomes" id="UP001079672"/>
    </source>
</evidence>
<dbReference type="PANTHER" id="PTHR30329:SF21">
    <property type="entry name" value="LIPOPROTEIN YIAD-RELATED"/>
    <property type="match status" value="1"/>
</dbReference>
<accession>A0A081UFA7</accession>
<dbReference type="AlphaFoldDB" id="A0A081UFA7"/>
<evidence type="ECO:0000259" key="3">
    <source>
        <dbReference type="PROSITE" id="PS51123"/>
    </source>
</evidence>
<dbReference type="Proteomes" id="UP001079672">
    <property type="component" value="Unassembled WGS sequence"/>
</dbReference>
<dbReference type="EMBL" id="CP054003">
    <property type="protein sequence ID" value="QKH85933.1"/>
    <property type="molecule type" value="Genomic_DNA"/>
</dbReference>
<evidence type="ECO:0000256" key="2">
    <source>
        <dbReference type="SAM" id="SignalP"/>
    </source>
</evidence>
<reference evidence="4" key="2">
    <citation type="submission" date="2022-12" db="EMBL/GenBank/DDBJ databases">
        <title>Development of a Multilocus Sequence Typing Scheme for Bacteroides fragilis Based on Whole Genome Sequencing Data and Clinical Application.</title>
        <authorList>
            <person name="Nielsen F.D."/>
            <person name="Justesen U.S."/>
        </authorList>
    </citation>
    <scope>NUCLEOTIDE SEQUENCE</scope>
    <source>
        <strain evidence="4">BF_AM_ODE_DK_2015_4</strain>
    </source>
</reference>
<keyword evidence="2" id="KW-0732">Signal</keyword>
<dbReference type="InterPro" id="IPR006665">
    <property type="entry name" value="OmpA-like"/>
</dbReference>
<proteinExistence type="predicted"/>
<evidence type="ECO:0000313" key="4">
    <source>
        <dbReference type="EMBL" id="MCZ2688448.1"/>
    </source>
</evidence>
<sequence>MKKIFVSLFLAGIVVCHTNAQTAVEGNKFLDNWSIGISAGGTTPLTHYSFFGNLRPITGIELNKQLTPVFGFGLEAVGSFNTSQSRTAFDRSNVSLLGLVNLNNLLGTYTGVPRPFEIEAVAGIGWLHYYMNRRMGSDQNSMSTKLGLNFNFNLGESKAWTLALKPALVYDMNAMGAEAVRFHSKRAVWEISVGLKYHLGCSNGKHYFTKVKPYDQQEVDILNEKINELHSQVGKNTEALEEAARKVTELKTALDKCRNQEPKIVKDTIDNSRKTLESVITFRQGRTTVDNSQLPNVERIATYLKNHKEASVVIKGYASPEGSVEVNDRIARQRAEIVKKMLVNRYGIAEERIVAEGQGVGNMFEEPDWNRVSICTINARTESRNR</sequence>
<dbReference type="RefSeq" id="WP_005781867.1">
    <property type="nucleotide sequence ID" value="NZ_CP018937.1"/>
</dbReference>
<name>A0A081UFA7_BACFG</name>
<dbReference type="Pfam" id="PF00691">
    <property type="entry name" value="OmpA"/>
    <property type="match status" value="1"/>
</dbReference>
<organism evidence="4 7">
    <name type="scientific">Bacteroides fragilis</name>
    <dbReference type="NCBI Taxonomy" id="817"/>
    <lineage>
        <taxon>Bacteria</taxon>
        <taxon>Pseudomonadati</taxon>
        <taxon>Bacteroidota</taxon>
        <taxon>Bacteroidia</taxon>
        <taxon>Bacteroidales</taxon>
        <taxon>Bacteroidaceae</taxon>
        <taxon>Bacteroides</taxon>
    </lineage>
</organism>
<dbReference type="PANTHER" id="PTHR30329">
    <property type="entry name" value="STATOR ELEMENT OF FLAGELLAR MOTOR COMPLEX"/>
    <property type="match status" value="1"/>
</dbReference>
<feature type="domain" description="OmpA-like" evidence="3">
    <location>
        <begin position="269"/>
        <end position="386"/>
    </location>
</feature>
<dbReference type="EMBL" id="JAPTZU010000007">
    <property type="protein sequence ID" value="MCZ2688448.1"/>
    <property type="molecule type" value="Genomic_DNA"/>
</dbReference>
<dbReference type="SUPFAM" id="SSF103088">
    <property type="entry name" value="OmpA-like"/>
    <property type="match status" value="1"/>
</dbReference>
<reference evidence="5 6" key="1">
    <citation type="submission" date="2020-05" db="EMBL/GenBank/DDBJ databases">
        <title>FDA dAtabase for Regulatory Grade micrObial Sequences (FDA-ARGOS): Supporting development and validation of Infectious Disease Dx tests.</title>
        <authorList>
            <person name="Bojja K."/>
            <person name="Kessler A."/>
            <person name="Tallon L."/>
            <person name="Sadzewicz L."/>
            <person name="Zhao X."/>
            <person name="Vavikolanu K."/>
            <person name="Mehta A."/>
            <person name="Aluvathingal J."/>
            <person name="Nadendla S."/>
            <person name="Myers T."/>
            <person name="Yan Y."/>
            <person name="Sichtig H."/>
        </authorList>
    </citation>
    <scope>NUCLEOTIDE SEQUENCE [LARGE SCALE GENOMIC DNA]</scope>
    <source>
        <strain evidence="5 6">FDAARGOS_763</strain>
    </source>
</reference>
<evidence type="ECO:0000313" key="6">
    <source>
        <dbReference type="Proteomes" id="UP000501467"/>
    </source>
</evidence>
<keyword evidence="1" id="KW-0472">Membrane</keyword>
<dbReference type="InterPro" id="IPR050330">
    <property type="entry name" value="Bact_OuterMem_StrucFunc"/>
</dbReference>
<dbReference type="PROSITE" id="PS51123">
    <property type="entry name" value="OMPA_2"/>
    <property type="match status" value="1"/>
</dbReference>
<dbReference type="InterPro" id="IPR036737">
    <property type="entry name" value="OmpA-like_sf"/>
</dbReference>
<evidence type="ECO:0000256" key="1">
    <source>
        <dbReference type="PROSITE-ProRule" id="PRU00473"/>
    </source>
</evidence>
<gene>
    <name evidence="5" type="ORF">FOC69_16845</name>
    <name evidence="4" type="ORF">O1433_13165</name>
</gene>
<dbReference type="Gene3D" id="3.30.1330.60">
    <property type="entry name" value="OmpA-like domain"/>
    <property type="match status" value="1"/>
</dbReference>
<evidence type="ECO:0000313" key="5">
    <source>
        <dbReference type="EMBL" id="QKH85933.1"/>
    </source>
</evidence>
<feature type="chain" id="PRO_5015028799" evidence="2">
    <location>
        <begin position="23"/>
        <end position="386"/>
    </location>
</feature>
<feature type="signal peptide" evidence="2">
    <location>
        <begin position="1"/>
        <end position="22"/>
    </location>
</feature>